<organism evidence="1 2">
    <name type="scientific">Camellia sinensis var. sinensis</name>
    <name type="common">China tea</name>
    <dbReference type="NCBI Taxonomy" id="542762"/>
    <lineage>
        <taxon>Eukaryota</taxon>
        <taxon>Viridiplantae</taxon>
        <taxon>Streptophyta</taxon>
        <taxon>Embryophyta</taxon>
        <taxon>Tracheophyta</taxon>
        <taxon>Spermatophyta</taxon>
        <taxon>Magnoliopsida</taxon>
        <taxon>eudicotyledons</taxon>
        <taxon>Gunneridae</taxon>
        <taxon>Pentapetalae</taxon>
        <taxon>asterids</taxon>
        <taxon>Ericales</taxon>
        <taxon>Theaceae</taxon>
        <taxon>Camellia</taxon>
    </lineage>
</organism>
<dbReference type="AlphaFoldDB" id="A0A4V3WQ33"/>
<sequence length="392" mass="44003">MRSGDSKQAKRDETEQMPCWLHVQEGAEKLAAGAVANSCRCSLAQNVFGAGEGWPHVRKGWQSWPHVRWCAGKTEFTEMLPKACLTPTNMQASAGGYAKALGMRCTTWGQLAMLGRHANDLKSNCQLVTRWLVSSNMNNEEQLSEFWNRDEASGSEEDISDSDDAIDVVRSLVRSSLPSKPRLNEKIELLQREEENYYWNKIPEKQNNKLDKNAISETLRETSKQRLSNALKQTQQRLSNLPIDLETSVSFLENECYKKYGKTGKSFYCSQVASTVRWLSTTNSTELINRLRSSTSSIAENTSVDENSSSTSLALLDQSLIETSNEKIHGSVRSETSSIALQSNSHDISLPPIPSFSEFVNSRKAQDKQLLMSEKKSLNGVHKNLVKKMRLQ</sequence>
<evidence type="ECO:0000313" key="1">
    <source>
        <dbReference type="EMBL" id="THG18737.1"/>
    </source>
</evidence>
<proteinExistence type="predicted"/>
<dbReference type="STRING" id="542762.A0A4V3WQ33"/>
<dbReference type="EMBL" id="SDRB02002876">
    <property type="protein sequence ID" value="THG18737.1"/>
    <property type="molecule type" value="Genomic_DNA"/>
</dbReference>
<dbReference type="Proteomes" id="UP000306102">
    <property type="component" value="Unassembled WGS sequence"/>
</dbReference>
<reference evidence="1 2" key="1">
    <citation type="journal article" date="2018" name="Proc. Natl. Acad. Sci. U.S.A.">
        <title>Draft genome sequence of Camellia sinensis var. sinensis provides insights into the evolution of the tea genome and tea quality.</title>
        <authorList>
            <person name="Wei C."/>
            <person name="Yang H."/>
            <person name="Wang S."/>
            <person name="Zhao J."/>
            <person name="Liu C."/>
            <person name="Gao L."/>
            <person name="Xia E."/>
            <person name="Lu Y."/>
            <person name="Tai Y."/>
            <person name="She G."/>
            <person name="Sun J."/>
            <person name="Cao H."/>
            <person name="Tong W."/>
            <person name="Gao Q."/>
            <person name="Li Y."/>
            <person name="Deng W."/>
            <person name="Jiang X."/>
            <person name="Wang W."/>
            <person name="Chen Q."/>
            <person name="Zhang S."/>
            <person name="Li H."/>
            <person name="Wu J."/>
            <person name="Wang P."/>
            <person name="Li P."/>
            <person name="Shi C."/>
            <person name="Zheng F."/>
            <person name="Jian J."/>
            <person name="Huang B."/>
            <person name="Shan D."/>
            <person name="Shi M."/>
            <person name="Fang C."/>
            <person name="Yue Y."/>
            <person name="Li F."/>
            <person name="Li D."/>
            <person name="Wei S."/>
            <person name="Han B."/>
            <person name="Jiang C."/>
            <person name="Yin Y."/>
            <person name="Xia T."/>
            <person name="Zhang Z."/>
            <person name="Bennetzen J.L."/>
            <person name="Zhao S."/>
            <person name="Wan X."/>
        </authorList>
    </citation>
    <scope>NUCLEOTIDE SEQUENCE [LARGE SCALE GENOMIC DNA]</scope>
    <source>
        <strain evidence="2">cv. Shuchazao</strain>
        <tissue evidence="1">Leaf</tissue>
    </source>
</reference>
<comment type="caution">
    <text evidence="1">The sequence shown here is derived from an EMBL/GenBank/DDBJ whole genome shotgun (WGS) entry which is preliminary data.</text>
</comment>
<gene>
    <name evidence="1" type="ORF">TEA_012440</name>
</gene>
<accession>A0A4V3WQ33</accession>
<keyword evidence="2" id="KW-1185">Reference proteome</keyword>
<protein>
    <submittedName>
        <fullName evidence="1">Uncharacterized protein</fullName>
    </submittedName>
</protein>
<name>A0A4V3WQ33_CAMSN</name>
<evidence type="ECO:0000313" key="2">
    <source>
        <dbReference type="Proteomes" id="UP000306102"/>
    </source>
</evidence>